<name>A0A3M4A6Q5_PSEMA</name>
<keyword evidence="7" id="KW-1185">Reference proteome</keyword>
<evidence type="ECO:0000256" key="3">
    <source>
        <dbReference type="ARBA" id="ARBA00023125"/>
    </source>
</evidence>
<dbReference type="InterPro" id="IPR036388">
    <property type="entry name" value="WH-like_DNA-bd_sf"/>
</dbReference>
<comment type="caution">
    <text evidence="6">The sequence shown here is derived from an EMBL/GenBank/DDBJ whole genome shotgun (WGS) entry which is preliminary data.</text>
</comment>
<dbReference type="Gene3D" id="1.10.10.10">
    <property type="entry name" value="Winged helix-like DNA-binding domain superfamily/Winged helix DNA-binding domain"/>
    <property type="match status" value="1"/>
</dbReference>
<dbReference type="AlphaFoldDB" id="A0A3M4A6Q5"/>
<dbReference type="EMBL" id="RBQF01000344">
    <property type="protein sequence ID" value="RMP02492.1"/>
    <property type="molecule type" value="Genomic_DNA"/>
</dbReference>
<dbReference type="InterPro" id="IPR005119">
    <property type="entry name" value="LysR_subst-bd"/>
</dbReference>
<dbReference type="InterPro" id="IPR058163">
    <property type="entry name" value="LysR-type_TF_proteobact-type"/>
</dbReference>
<dbReference type="GO" id="GO:0043565">
    <property type="term" value="F:sequence-specific DNA binding"/>
    <property type="evidence" value="ECO:0007669"/>
    <property type="project" value="TreeGrafter"/>
</dbReference>
<keyword evidence="4" id="KW-0804">Transcription</keyword>
<protein>
    <recommendedName>
        <fullName evidence="5">HTH lysR-type domain-containing protein</fullName>
    </recommendedName>
</protein>
<proteinExistence type="inferred from homology"/>
<dbReference type="Pfam" id="PF03466">
    <property type="entry name" value="LysR_substrate"/>
    <property type="match status" value="1"/>
</dbReference>
<dbReference type="PANTHER" id="PTHR30537">
    <property type="entry name" value="HTH-TYPE TRANSCRIPTIONAL REGULATOR"/>
    <property type="match status" value="1"/>
</dbReference>
<dbReference type="InterPro" id="IPR000847">
    <property type="entry name" value="LysR_HTH_N"/>
</dbReference>
<evidence type="ECO:0000256" key="2">
    <source>
        <dbReference type="ARBA" id="ARBA00023015"/>
    </source>
</evidence>
<dbReference type="Pfam" id="PF00126">
    <property type="entry name" value="HTH_1"/>
    <property type="match status" value="1"/>
</dbReference>
<gene>
    <name evidence="6" type="ORF">ALQ29_03199</name>
</gene>
<dbReference type="GO" id="GO:0003700">
    <property type="term" value="F:DNA-binding transcription factor activity"/>
    <property type="evidence" value="ECO:0007669"/>
    <property type="project" value="InterPro"/>
</dbReference>
<dbReference type="GO" id="GO:0006351">
    <property type="term" value="P:DNA-templated transcription"/>
    <property type="evidence" value="ECO:0007669"/>
    <property type="project" value="TreeGrafter"/>
</dbReference>
<keyword evidence="2" id="KW-0805">Transcription regulation</keyword>
<evidence type="ECO:0000313" key="7">
    <source>
        <dbReference type="Proteomes" id="UP000276587"/>
    </source>
</evidence>
<accession>A0A3M4A6Q5</accession>
<organism evidence="6 7">
    <name type="scientific">Pseudomonas marginalis pv. marginalis</name>
    <dbReference type="NCBI Taxonomy" id="97473"/>
    <lineage>
        <taxon>Bacteria</taxon>
        <taxon>Pseudomonadati</taxon>
        <taxon>Pseudomonadota</taxon>
        <taxon>Gammaproteobacteria</taxon>
        <taxon>Pseudomonadales</taxon>
        <taxon>Pseudomonadaceae</taxon>
        <taxon>Pseudomonas</taxon>
    </lineage>
</organism>
<feature type="domain" description="HTH lysR-type" evidence="5">
    <location>
        <begin position="32"/>
        <end position="89"/>
    </location>
</feature>
<reference evidence="6 7" key="1">
    <citation type="submission" date="2018-08" db="EMBL/GenBank/DDBJ databases">
        <title>Recombination of ecologically and evolutionarily significant loci maintains genetic cohesion in the Pseudomonas syringae species complex.</title>
        <authorList>
            <person name="Dillon M."/>
            <person name="Thakur S."/>
            <person name="Almeida R.N.D."/>
            <person name="Weir B.S."/>
            <person name="Guttman D.S."/>
        </authorList>
    </citation>
    <scope>NUCLEOTIDE SEQUENCE [LARGE SCALE GENOMIC DNA]</scope>
    <source>
        <strain evidence="6 7">ICMP 3555</strain>
    </source>
</reference>
<dbReference type="RefSeq" id="WP_064054405.1">
    <property type="nucleotide sequence ID" value="NZ_RBPW01000205.1"/>
</dbReference>
<evidence type="ECO:0000313" key="6">
    <source>
        <dbReference type="EMBL" id="RMP02492.1"/>
    </source>
</evidence>
<dbReference type="SUPFAM" id="SSF53850">
    <property type="entry name" value="Periplasmic binding protein-like II"/>
    <property type="match status" value="1"/>
</dbReference>
<dbReference type="Proteomes" id="UP000276587">
    <property type="component" value="Unassembled WGS sequence"/>
</dbReference>
<keyword evidence="3" id="KW-0238">DNA-binding</keyword>
<dbReference type="SUPFAM" id="SSF46785">
    <property type="entry name" value="Winged helix' DNA-binding domain"/>
    <property type="match status" value="1"/>
</dbReference>
<dbReference type="PANTHER" id="PTHR30537:SF3">
    <property type="entry name" value="TRANSCRIPTIONAL REGULATORY PROTEIN"/>
    <property type="match status" value="1"/>
</dbReference>
<comment type="similarity">
    <text evidence="1">Belongs to the LysR transcriptional regulatory family.</text>
</comment>
<dbReference type="PROSITE" id="PS50931">
    <property type="entry name" value="HTH_LYSR"/>
    <property type="match status" value="1"/>
</dbReference>
<evidence type="ECO:0000256" key="1">
    <source>
        <dbReference type="ARBA" id="ARBA00009437"/>
    </source>
</evidence>
<dbReference type="InterPro" id="IPR036390">
    <property type="entry name" value="WH_DNA-bd_sf"/>
</dbReference>
<evidence type="ECO:0000259" key="5">
    <source>
        <dbReference type="PROSITE" id="PS50931"/>
    </source>
</evidence>
<dbReference type="Gene3D" id="3.40.190.290">
    <property type="match status" value="1"/>
</dbReference>
<evidence type="ECO:0000256" key="4">
    <source>
        <dbReference type="ARBA" id="ARBA00023163"/>
    </source>
</evidence>
<sequence>MAFLEPSAPQGPAAYRAPAEGRSRWLALADEIDPEVARYFLVSARCGCFMQAARSLNIKATLLRKRLAQLEEQLRHSLFSYQGNGLVLSRDGQQLQAQLIALAHERRLPVTEQPLIRLAVAEPILHDILGRDLIALLRRNASVRLEIISIDSQLSLQAVDVDVVLWLSDADGPSPGPSFSTEPPRALARLQYLPHIAKRYSRLTTRPDSVEDLDDYMLVQWQPDAQVEALQAWNQVVQQRLAAVVQVHAYSLMLEMIRCGACIGLLPHYMSSFDRGLVALPGLLEARMQRQVWLAVNTQVEDAEAVRMIVELIVGTFEGRREWFDSNAPTL</sequence>